<dbReference type="RefSeq" id="WP_320314801.1">
    <property type="nucleotide sequence ID" value="NZ_JAVIKH010000052.1"/>
</dbReference>
<dbReference type="EMBL" id="JAVIKH010000052">
    <property type="protein sequence ID" value="MDX8337476.1"/>
    <property type="molecule type" value="Genomic_DNA"/>
</dbReference>
<comment type="caution">
    <text evidence="1">The sequence shown here is derived from an EMBL/GenBank/DDBJ whole genome shotgun (WGS) entry which is preliminary data.</text>
</comment>
<organism evidence="1 2">
    <name type="scientific">Candidatus Cetobacterium colombiensis</name>
    <dbReference type="NCBI Taxonomy" id="3073100"/>
    <lineage>
        <taxon>Bacteria</taxon>
        <taxon>Fusobacteriati</taxon>
        <taxon>Fusobacteriota</taxon>
        <taxon>Fusobacteriia</taxon>
        <taxon>Fusobacteriales</taxon>
        <taxon>Fusobacteriaceae</taxon>
        <taxon>Cetobacterium</taxon>
    </lineage>
</organism>
<proteinExistence type="predicted"/>
<dbReference type="Proteomes" id="UP001279681">
    <property type="component" value="Unassembled WGS sequence"/>
</dbReference>
<sequence>MNVLENLRSLGEQSVNGILESFKIKSTGNFEQDTINLKNFYFENPETLYNTLPLGTYEFLEIALGDCCEEDYKHEFEQIACTFEDLGLSNTTVSDLVNKEVFLLNRYIMETNNYPPFSGKIAEEFRNILIENDFNPDEKIGKKTFEAVDKEIGTVLLNLLKENKEILENEKFNLNLLDKILKVHNYLSMDETFKIFNKLKINCDLNKLTTLVHSKFDYIYEEDDTILLFHKDNCKKVLSGNPLEYVPLTEIYSLETYLQA</sequence>
<keyword evidence="2" id="KW-1185">Reference proteome</keyword>
<protein>
    <submittedName>
        <fullName evidence="1">Uncharacterized protein</fullName>
    </submittedName>
</protein>
<name>A0ABU4WFZ1_9FUSO</name>
<gene>
    <name evidence="1" type="ORF">RFV38_13405</name>
</gene>
<accession>A0ABU4WFZ1</accession>
<evidence type="ECO:0000313" key="2">
    <source>
        <dbReference type="Proteomes" id="UP001279681"/>
    </source>
</evidence>
<evidence type="ECO:0000313" key="1">
    <source>
        <dbReference type="EMBL" id="MDX8337476.1"/>
    </source>
</evidence>
<reference evidence="2" key="1">
    <citation type="submission" date="2023-07" db="EMBL/GenBank/DDBJ databases">
        <authorList>
            <person name="Colorado M.A."/>
            <person name="Villamil L.M."/>
            <person name="Melo J.F."/>
            <person name="Rodriguez J.A."/>
            <person name="Ruiz R.Y."/>
        </authorList>
    </citation>
    <scope>NUCLEOTIDE SEQUENCE [LARGE SCALE GENOMIC DNA]</scope>
    <source>
        <strain evidence="2">C33</strain>
    </source>
</reference>